<dbReference type="SUPFAM" id="SSF50814">
    <property type="entry name" value="Lipocalins"/>
    <property type="match status" value="1"/>
</dbReference>
<dbReference type="EMBL" id="LSBA01000023">
    <property type="protein sequence ID" value="KXZ17030.1"/>
    <property type="molecule type" value="Genomic_DNA"/>
</dbReference>
<dbReference type="Proteomes" id="UP000075430">
    <property type="component" value="Unassembled WGS sequence"/>
</dbReference>
<reference evidence="2" key="1">
    <citation type="submission" date="2016-02" db="EMBL/GenBank/DDBJ databases">
        <authorList>
            <person name="Dunlap C."/>
        </authorList>
    </citation>
    <scope>NUCLEOTIDE SEQUENCE [LARGE SCALE GENOMIC DNA]</scope>
    <source>
        <strain evidence="2">NRRL B-41092</strain>
    </source>
</reference>
<sequence>MRQETPVAIHVHSFIQNGSEEESVEFTSDGFYYVRNGKTYLTYHEEHDLGKIKTVVKITEKEILVMRSGAIQMKQRFIPGASTITQYKLPFGQMKLQTETKDIHSDVGGPQGSVKMTYTMIVGENQEHVHNMTIRYKEEAKA</sequence>
<dbReference type="Gene3D" id="2.40.128.20">
    <property type="match status" value="1"/>
</dbReference>
<protein>
    <recommendedName>
        <fullName evidence="3">DUF1934 domain-containing protein</fullName>
    </recommendedName>
</protein>
<dbReference type="Pfam" id="PF09148">
    <property type="entry name" value="DUF1934"/>
    <property type="match status" value="1"/>
</dbReference>
<evidence type="ECO:0008006" key="3">
    <source>
        <dbReference type="Google" id="ProtNLM"/>
    </source>
</evidence>
<dbReference type="InterPro" id="IPR012674">
    <property type="entry name" value="Calycin"/>
</dbReference>
<organism evidence="1 2">
    <name type="scientific">Bacillus nakamurai</name>
    <dbReference type="NCBI Taxonomy" id="1793963"/>
    <lineage>
        <taxon>Bacteria</taxon>
        <taxon>Bacillati</taxon>
        <taxon>Bacillota</taxon>
        <taxon>Bacilli</taxon>
        <taxon>Bacillales</taxon>
        <taxon>Bacillaceae</taxon>
        <taxon>Bacillus</taxon>
    </lineage>
</organism>
<name>A0A150F4B3_9BACI</name>
<comment type="caution">
    <text evidence="1">The sequence shown here is derived from an EMBL/GenBank/DDBJ whole genome shotgun (WGS) entry which is preliminary data.</text>
</comment>
<evidence type="ECO:0000313" key="2">
    <source>
        <dbReference type="Proteomes" id="UP000075430"/>
    </source>
</evidence>
<dbReference type="OrthoDB" id="2352933at2"/>
<keyword evidence="2" id="KW-1185">Reference proteome</keyword>
<evidence type="ECO:0000313" key="1">
    <source>
        <dbReference type="EMBL" id="KXZ17030.1"/>
    </source>
</evidence>
<dbReference type="AlphaFoldDB" id="A0A150F4B3"/>
<dbReference type="InterPro" id="IPR015231">
    <property type="entry name" value="DUF1934"/>
</dbReference>
<dbReference type="STRING" id="1793963.AXI58_01135"/>
<accession>A0A150F4B3</accession>
<dbReference type="RefSeq" id="WP_061522500.1">
    <property type="nucleotide sequence ID" value="NZ_JANBMN010000001.1"/>
</dbReference>
<proteinExistence type="predicted"/>
<gene>
    <name evidence="1" type="ORF">AXI58_01135</name>
</gene>